<dbReference type="Proteomes" id="UP000287651">
    <property type="component" value="Unassembled WGS sequence"/>
</dbReference>
<organism evidence="2 3">
    <name type="scientific">Ensete ventricosum</name>
    <name type="common">Abyssinian banana</name>
    <name type="synonym">Musa ensete</name>
    <dbReference type="NCBI Taxonomy" id="4639"/>
    <lineage>
        <taxon>Eukaryota</taxon>
        <taxon>Viridiplantae</taxon>
        <taxon>Streptophyta</taxon>
        <taxon>Embryophyta</taxon>
        <taxon>Tracheophyta</taxon>
        <taxon>Spermatophyta</taxon>
        <taxon>Magnoliopsida</taxon>
        <taxon>Liliopsida</taxon>
        <taxon>Zingiberales</taxon>
        <taxon>Musaceae</taxon>
        <taxon>Ensete</taxon>
    </lineage>
</organism>
<dbReference type="AlphaFoldDB" id="A0A426YQ83"/>
<proteinExistence type="predicted"/>
<dbReference type="EMBL" id="AMZH03010885">
    <property type="protein sequence ID" value="RRT53889.1"/>
    <property type="molecule type" value="Genomic_DNA"/>
</dbReference>
<evidence type="ECO:0000256" key="1">
    <source>
        <dbReference type="SAM" id="MobiDB-lite"/>
    </source>
</evidence>
<protein>
    <submittedName>
        <fullName evidence="2">Uncharacterized protein</fullName>
    </submittedName>
</protein>
<feature type="region of interest" description="Disordered" evidence="1">
    <location>
        <begin position="1"/>
        <end position="22"/>
    </location>
</feature>
<reference evidence="2 3" key="1">
    <citation type="journal article" date="2014" name="Agronomy (Basel)">
        <title>A Draft Genome Sequence for Ensete ventricosum, the Drought-Tolerant Tree Against Hunger.</title>
        <authorList>
            <person name="Harrison J."/>
            <person name="Moore K.A."/>
            <person name="Paszkiewicz K."/>
            <person name="Jones T."/>
            <person name="Grant M."/>
            <person name="Ambacheew D."/>
            <person name="Muzemil S."/>
            <person name="Studholme D.J."/>
        </authorList>
    </citation>
    <scope>NUCLEOTIDE SEQUENCE [LARGE SCALE GENOMIC DNA]</scope>
</reference>
<evidence type="ECO:0000313" key="3">
    <source>
        <dbReference type="Proteomes" id="UP000287651"/>
    </source>
</evidence>
<evidence type="ECO:0000313" key="2">
    <source>
        <dbReference type="EMBL" id="RRT53889.1"/>
    </source>
</evidence>
<name>A0A426YQ83_ENSVE</name>
<accession>A0A426YQ83</accession>
<comment type="caution">
    <text evidence="2">The sequence shown here is derived from an EMBL/GenBank/DDBJ whole genome shotgun (WGS) entry which is preliminary data.</text>
</comment>
<gene>
    <name evidence="2" type="ORF">B296_00049017</name>
</gene>
<sequence length="85" mass="9499">MEGQRRMAVAGATVGDDEGYDKGQRYGCMAVTRRWGDNDGWQRRGLQQGTTRAAVGDNNTAAWQRGIANPLRERHHEDKQAKKNA</sequence>